<protein>
    <submittedName>
        <fullName evidence="1">Uncharacterized protein</fullName>
    </submittedName>
</protein>
<proteinExistence type="predicted"/>
<organism evidence="1 2">
    <name type="scientific">Legionella maceachernii</name>
    <dbReference type="NCBI Taxonomy" id="466"/>
    <lineage>
        <taxon>Bacteria</taxon>
        <taxon>Pseudomonadati</taxon>
        <taxon>Pseudomonadota</taxon>
        <taxon>Gammaproteobacteria</taxon>
        <taxon>Legionellales</taxon>
        <taxon>Legionellaceae</taxon>
        <taxon>Legionella</taxon>
    </lineage>
</organism>
<comment type="caution">
    <text evidence="1">The sequence shown here is derived from an EMBL/GenBank/DDBJ whole genome shotgun (WGS) entry which is preliminary data.</text>
</comment>
<evidence type="ECO:0000313" key="1">
    <source>
        <dbReference type="EMBL" id="KTD25672.1"/>
    </source>
</evidence>
<keyword evidence="2" id="KW-1185">Reference proteome</keyword>
<dbReference type="Proteomes" id="UP000054908">
    <property type="component" value="Unassembled WGS sequence"/>
</dbReference>
<dbReference type="EMBL" id="LNYL01000044">
    <property type="protein sequence ID" value="KTD25672.1"/>
    <property type="molecule type" value="Genomic_DNA"/>
</dbReference>
<accession>A0A0W0W016</accession>
<dbReference type="AlphaFoldDB" id="A0A0W0W016"/>
<evidence type="ECO:0000313" key="2">
    <source>
        <dbReference type="Proteomes" id="UP000054908"/>
    </source>
</evidence>
<name>A0A0W0W016_9GAMM</name>
<gene>
    <name evidence="1" type="ORF">Lmac_2036</name>
</gene>
<sequence length="271" mass="31136">ENGEPMVVHVKGETHFDLIGPEFCLMPQEANFVPEKGKIYIKIGQDSLHYTLVSLSGEAVSDSIPLEQLAPLTQLNTAEDIKPFITPLLKITSMRGHTHPQALISSLNTYCEQYNNWNWSQRENHWCHQVGMAQREVPAHIAQEYCRTDLALTKKRSFTELEFPRTLEFYSWVTDSKDTWFPLHKEKELGNDFGIFNYNNAPGDRRVKRIGGWGSAKKWGDPQILQENLAGLLTLCKVRFKQLIELGERLLKQAQQEMDLEVEKDNSISYS</sequence>
<dbReference type="PATRIC" id="fig|466.6.peg.2157"/>
<reference evidence="1 2" key="1">
    <citation type="submission" date="2015-11" db="EMBL/GenBank/DDBJ databases">
        <title>Genomic analysis of 38 Legionella species identifies large and diverse effector repertoires.</title>
        <authorList>
            <person name="Burstein D."/>
            <person name="Amaro F."/>
            <person name="Zusman T."/>
            <person name="Lifshitz Z."/>
            <person name="Cohen O."/>
            <person name="Gilbert J.A."/>
            <person name="Pupko T."/>
            <person name="Shuman H.A."/>
            <person name="Segal G."/>
        </authorList>
    </citation>
    <scope>NUCLEOTIDE SEQUENCE [LARGE SCALE GENOMIC DNA]</scope>
    <source>
        <strain evidence="1 2">PX-1-G2-E2</strain>
    </source>
</reference>
<feature type="non-terminal residue" evidence="1">
    <location>
        <position position="1"/>
    </location>
</feature>